<dbReference type="EMBL" id="LANO01000053">
    <property type="protein sequence ID" value="KJV51157.1"/>
    <property type="molecule type" value="Genomic_DNA"/>
</dbReference>
<gene>
    <name evidence="1" type="ORF">OTSGILL_2480</name>
</gene>
<proteinExistence type="predicted"/>
<dbReference type="InterPro" id="IPR011990">
    <property type="entry name" value="TPR-like_helical_dom_sf"/>
</dbReference>
<dbReference type="AlphaFoldDB" id="A0A0F3M6R6"/>
<organism evidence="1 2">
    <name type="scientific">Orientia tsutsugamushi str. Gilliam</name>
    <dbReference type="NCBI Taxonomy" id="1359184"/>
    <lineage>
        <taxon>Bacteria</taxon>
        <taxon>Pseudomonadati</taxon>
        <taxon>Pseudomonadota</taxon>
        <taxon>Alphaproteobacteria</taxon>
        <taxon>Rickettsiales</taxon>
        <taxon>Rickettsiaceae</taxon>
        <taxon>Rickettsieae</taxon>
        <taxon>Orientia</taxon>
    </lineage>
</organism>
<dbReference type="Gene3D" id="1.25.40.10">
    <property type="entry name" value="Tetratricopeptide repeat domain"/>
    <property type="match status" value="1"/>
</dbReference>
<reference evidence="1 2" key="1">
    <citation type="submission" date="2015-02" db="EMBL/GenBank/DDBJ databases">
        <title>Genome Sequencing of Rickettsiales.</title>
        <authorList>
            <person name="Daugherty S.C."/>
            <person name="Su Q."/>
            <person name="Abolude K."/>
            <person name="Beier-Sexton M."/>
            <person name="Carlyon J.A."/>
            <person name="Carter R."/>
            <person name="Day N.P."/>
            <person name="Dumler S.J."/>
            <person name="Dyachenko V."/>
            <person name="Godinez A."/>
            <person name="Kurtti T.J."/>
            <person name="Lichay M."/>
            <person name="Mullins K.E."/>
            <person name="Ott S."/>
            <person name="Pappas-Brown V."/>
            <person name="Paris D.H."/>
            <person name="Patel P."/>
            <person name="Richards A.L."/>
            <person name="Sadzewicz L."/>
            <person name="Sears K."/>
            <person name="Seidman D."/>
            <person name="Sengamalay N."/>
            <person name="Stenos J."/>
            <person name="Tallon L.J."/>
            <person name="Vincent G."/>
            <person name="Fraser C.M."/>
            <person name="Munderloh U."/>
            <person name="Dunning-Hotopp J.C."/>
        </authorList>
    </citation>
    <scope>NUCLEOTIDE SEQUENCE [LARGE SCALE GENOMIC DNA]</scope>
    <source>
        <strain evidence="1 2">Gilliam</strain>
    </source>
</reference>
<evidence type="ECO:0000313" key="1">
    <source>
        <dbReference type="EMBL" id="KJV51157.1"/>
    </source>
</evidence>
<evidence type="ECO:0000313" key="2">
    <source>
        <dbReference type="Proteomes" id="UP000033769"/>
    </source>
</evidence>
<accession>A0A0F3M6R6</accession>
<dbReference type="Proteomes" id="UP000033769">
    <property type="component" value="Unassembled WGS sequence"/>
</dbReference>
<comment type="caution">
    <text evidence="1">The sequence shown here is derived from an EMBL/GenBank/DDBJ whole genome shotgun (WGS) entry which is preliminary data.</text>
</comment>
<dbReference type="SUPFAM" id="SSF48452">
    <property type="entry name" value="TPR-like"/>
    <property type="match status" value="1"/>
</dbReference>
<protein>
    <submittedName>
        <fullName evidence="1">Tetratricopeptide repeat family protein</fullName>
    </submittedName>
</protein>
<name>A0A0F3M6R6_ORITS</name>
<sequence>MQMLYYNKGVCLDELGQHQGVLENFDLAIKYNP</sequence>
<dbReference type="PATRIC" id="fig|1359184.3.peg.2396"/>
<dbReference type="PROSITE" id="PS50293">
    <property type="entry name" value="TPR_REGION"/>
    <property type="match status" value="1"/>
</dbReference>